<organism evidence="1 2">
    <name type="scientific">Cuscuta epithymum</name>
    <dbReference type="NCBI Taxonomy" id="186058"/>
    <lineage>
        <taxon>Eukaryota</taxon>
        <taxon>Viridiplantae</taxon>
        <taxon>Streptophyta</taxon>
        <taxon>Embryophyta</taxon>
        <taxon>Tracheophyta</taxon>
        <taxon>Spermatophyta</taxon>
        <taxon>Magnoliopsida</taxon>
        <taxon>eudicotyledons</taxon>
        <taxon>Gunneridae</taxon>
        <taxon>Pentapetalae</taxon>
        <taxon>asterids</taxon>
        <taxon>lamiids</taxon>
        <taxon>Solanales</taxon>
        <taxon>Convolvulaceae</taxon>
        <taxon>Cuscuteae</taxon>
        <taxon>Cuscuta</taxon>
        <taxon>Cuscuta subgen. Cuscuta</taxon>
    </lineage>
</organism>
<dbReference type="AlphaFoldDB" id="A0AAV0DUM3"/>
<keyword evidence="2" id="KW-1185">Reference proteome</keyword>
<proteinExistence type="predicted"/>
<dbReference type="EMBL" id="CAMAPF010000133">
    <property type="protein sequence ID" value="CAH9106038.1"/>
    <property type="molecule type" value="Genomic_DNA"/>
</dbReference>
<gene>
    <name evidence="1" type="ORF">CEPIT_LOCUS17423</name>
</gene>
<reference evidence="1" key="1">
    <citation type="submission" date="2022-07" db="EMBL/GenBank/DDBJ databases">
        <authorList>
            <person name="Macas J."/>
            <person name="Novak P."/>
            <person name="Neumann P."/>
        </authorList>
    </citation>
    <scope>NUCLEOTIDE SEQUENCE</scope>
</reference>
<comment type="caution">
    <text evidence="1">The sequence shown here is derived from an EMBL/GenBank/DDBJ whole genome shotgun (WGS) entry which is preliminary data.</text>
</comment>
<dbReference type="Proteomes" id="UP001152523">
    <property type="component" value="Unassembled WGS sequence"/>
</dbReference>
<evidence type="ECO:0000313" key="1">
    <source>
        <dbReference type="EMBL" id="CAH9106038.1"/>
    </source>
</evidence>
<accession>A0AAV0DUM3</accession>
<name>A0AAV0DUM3_9ASTE</name>
<evidence type="ECO:0000313" key="2">
    <source>
        <dbReference type="Proteomes" id="UP001152523"/>
    </source>
</evidence>
<sequence>MGVSVNRLSGPIPKYLGNMSTLQRMYLALHLFIPH</sequence>
<protein>
    <submittedName>
        <fullName evidence="1">Uncharacterized protein</fullName>
    </submittedName>
</protein>